<comment type="caution">
    <text evidence="1">The sequence shown here is derived from an EMBL/GenBank/DDBJ whole genome shotgun (WGS) entry which is preliminary data.</text>
</comment>
<proteinExistence type="predicted"/>
<organism evidence="1 2">
    <name type="scientific">Lutimaribacter degradans</name>
    <dbReference type="NCBI Taxonomy" id="2945989"/>
    <lineage>
        <taxon>Bacteria</taxon>
        <taxon>Pseudomonadati</taxon>
        <taxon>Pseudomonadota</taxon>
        <taxon>Alphaproteobacteria</taxon>
        <taxon>Rhodobacterales</taxon>
        <taxon>Roseobacteraceae</taxon>
        <taxon>Lutimaribacter</taxon>
    </lineage>
</organism>
<sequence length="424" mass="45381">MHKDPYGNPLHTQSAQAADAYNEALVLYLDALPGAEAALDRALAADPGFALAWVLKARNAQVFARMDEALASIERARATGQGLPAQAAAHLAIFDNLLSGRVAKGYKAARAYLLDYPRDPLVAQSCLGVFSLIGFSGAPGREAEHLAMAEQLAPAYGQDGWFLGQLAFARIEVGQLNEAEPVIEAAMAQRPRSGHGAHVRAHLFYEAGQTRAGRDYLSGWMADYDRSGLMHGHNAWHIALWSLAAGDVEGMWAVADRDLAPARDEVPPLNLMTDLAALLWRAEMAGVAVCPERWAQVSDYAARCFPDPALGFADIHAALAHAMAGREAPLHRIIEGAKGPAADLVAPCARAFHAMAVQDWAGAEAAIVPVLYDHARLGGSRAQRDMLDYTLLTALIRQGKGAEAQRLLALRRPLTDTGRAVAGL</sequence>
<dbReference type="Proteomes" id="UP001203036">
    <property type="component" value="Unassembled WGS sequence"/>
</dbReference>
<dbReference type="EMBL" id="JAMQGO010000001">
    <property type="protein sequence ID" value="MCM2561200.1"/>
    <property type="molecule type" value="Genomic_DNA"/>
</dbReference>
<evidence type="ECO:0000313" key="1">
    <source>
        <dbReference type="EMBL" id="MCM2561200.1"/>
    </source>
</evidence>
<evidence type="ECO:0000313" key="2">
    <source>
        <dbReference type="Proteomes" id="UP001203036"/>
    </source>
</evidence>
<gene>
    <name evidence="1" type="ORF">M8744_03485</name>
</gene>
<reference evidence="1" key="1">
    <citation type="submission" date="2022-06" db="EMBL/GenBank/DDBJ databases">
        <title>Lutimaribacter sp. EGI FJ00013, a novel bacterium isolated from a salt lake sediment enrichment.</title>
        <authorList>
            <person name="Gao L."/>
            <person name="Fang B.-Z."/>
            <person name="Li W.-J."/>
        </authorList>
    </citation>
    <scope>NUCLEOTIDE SEQUENCE</scope>
    <source>
        <strain evidence="1">EGI FJ00013</strain>
    </source>
</reference>
<name>A0ACC5ZTN5_9RHOB</name>
<protein>
    <submittedName>
        <fullName evidence="1">Tetratricopeptide repeat protein</fullName>
    </submittedName>
</protein>
<keyword evidence="2" id="KW-1185">Reference proteome</keyword>
<accession>A0ACC5ZTN5</accession>